<dbReference type="EMBL" id="CAVNYO010000109">
    <property type="protein sequence ID" value="CAK5266430.1"/>
    <property type="molecule type" value="Genomic_DNA"/>
</dbReference>
<dbReference type="GO" id="GO:0005667">
    <property type="term" value="C:transcription regulator complex"/>
    <property type="evidence" value="ECO:0007669"/>
    <property type="project" value="TreeGrafter"/>
</dbReference>
<reference evidence="8" key="1">
    <citation type="submission" date="2023-11" db="EMBL/GenBank/DDBJ databases">
        <authorList>
            <person name="De Vega J J."/>
            <person name="De Vega J J."/>
        </authorList>
    </citation>
    <scope>NUCLEOTIDE SEQUENCE</scope>
</reference>
<dbReference type="PROSITE" id="PS50157">
    <property type="entry name" value="ZINC_FINGER_C2H2_2"/>
    <property type="match status" value="2"/>
</dbReference>
<feature type="compositionally biased region" description="Basic and acidic residues" evidence="6">
    <location>
        <begin position="477"/>
        <end position="496"/>
    </location>
</feature>
<feature type="compositionally biased region" description="Polar residues" evidence="6">
    <location>
        <begin position="1"/>
        <end position="24"/>
    </location>
</feature>
<feature type="compositionally biased region" description="Low complexity" evidence="6">
    <location>
        <begin position="159"/>
        <end position="184"/>
    </location>
</feature>
<dbReference type="AlphaFoldDB" id="A0AAD2H0H8"/>
<dbReference type="Proteomes" id="UP001295794">
    <property type="component" value="Unassembled WGS sequence"/>
</dbReference>
<feature type="domain" description="C2H2-type" evidence="7">
    <location>
        <begin position="63"/>
        <end position="90"/>
    </location>
</feature>
<dbReference type="PANTHER" id="PTHR14003">
    <property type="entry name" value="TRANSCRIPTIONAL REPRESSOR PROTEIN YY"/>
    <property type="match status" value="1"/>
</dbReference>
<evidence type="ECO:0000313" key="8">
    <source>
        <dbReference type="EMBL" id="CAK5266430.1"/>
    </source>
</evidence>
<dbReference type="PANTHER" id="PTHR14003:SF19">
    <property type="entry name" value="YY2 TRANSCRIPTION FACTOR"/>
    <property type="match status" value="1"/>
</dbReference>
<evidence type="ECO:0000256" key="6">
    <source>
        <dbReference type="SAM" id="MobiDB-lite"/>
    </source>
</evidence>
<dbReference type="InterPro" id="IPR013087">
    <property type="entry name" value="Znf_C2H2_type"/>
</dbReference>
<keyword evidence="2" id="KW-0677">Repeat</keyword>
<evidence type="ECO:0000256" key="5">
    <source>
        <dbReference type="PROSITE-ProRule" id="PRU00042"/>
    </source>
</evidence>
<evidence type="ECO:0000313" key="9">
    <source>
        <dbReference type="Proteomes" id="UP001295794"/>
    </source>
</evidence>
<evidence type="ECO:0000256" key="1">
    <source>
        <dbReference type="ARBA" id="ARBA00022723"/>
    </source>
</evidence>
<gene>
    <name evidence="8" type="ORF">MYCIT1_LOCUS8152</name>
</gene>
<organism evidence="8 9">
    <name type="scientific">Mycena citricolor</name>
    <dbReference type="NCBI Taxonomy" id="2018698"/>
    <lineage>
        <taxon>Eukaryota</taxon>
        <taxon>Fungi</taxon>
        <taxon>Dikarya</taxon>
        <taxon>Basidiomycota</taxon>
        <taxon>Agaricomycotina</taxon>
        <taxon>Agaricomycetes</taxon>
        <taxon>Agaricomycetidae</taxon>
        <taxon>Agaricales</taxon>
        <taxon>Marasmiineae</taxon>
        <taxon>Mycenaceae</taxon>
        <taxon>Mycena</taxon>
    </lineage>
</organism>
<dbReference type="SMART" id="SM00355">
    <property type="entry name" value="ZnF_C2H2"/>
    <property type="match status" value="2"/>
</dbReference>
<accession>A0AAD2H0H8</accession>
<dbReference type="GO" id="GO:0000981">
    <property type="term" value="F:DNA-binding transcription factor activity, RNA polymerase II-specific"/>
    <property type="evidence" value="ECO:0007669"/>
    <property type="project" value="TreeGrafter"/>
</dbReference>
<dbReference type="GO" id="GO:0008270">
    <property type="term" value="F:zinc ion binding"/>
    <property type="evidence" value="ECO:0007669"/>
    <property type="project" value="UniProtKB-KW"/>
</dbReference>
<protein>
    <recommendedName>
        <fullName evidence="7">C2H2-type domain-containing protein</fullName>
    </recommendedName>
</protein>
<feature type="region of interest" description="Disordered" evidence="6">
    <location>
        <begin position="1"/>
        <end position="41"/>
    </location>
</feature>
<sequence length="646" mass="69859">MTAASSTVSHTAFSKNDSAISSPPTVAGQCSAPAPPPARCRPLRKVASRRAIDAEDALKKQHHSCPTCKRGFTSAGHLARHVKIHSGEKKHKCPFPGCATSCSRQDNLQQHYRIHLSPGAAARRKSGRPSVIRAMGFQLPPPQDLYEASPVSPVFSAESASSSRSSFSSSASSSGSSSQRSFSPPLTPPPLEDSTPYLLRGSGFLPTDPRRRPATPPPAYIDVGIAVTGGGGYIERAVTPEPLLNGYPRPKLEDLAEDIEAQKGVQAHMAELRKAQKSGWFRVRVPADPRALKGLSPEPHAEPASQTAPKTDPKPARKSKQTPAVLPAIDTLGSALANALSPAYSKAGSSVAATPASSAAPSPAFSYFSSQTSPASNVASPAMEISSPRYSPEHLPALVSSSTSSSVHAGTQRIIDLDAYDRQDQHLSSHATSGAPPSSVSVPVAAYDADADRQRELAYGNGVYHPEHGYYEMHLDQGPDSYQQHDHPQPRLEHHESRHHHQDLAYRGLQAEPYVGEGQMRSESAFQLQSPPAACDAVYTEQHEAPLEMRYGRQVEQYPQYQLSPTVDSGYYYDPQQQQHHSYQHYYAQYETPSSPLTVPISSLRRSAPQSNAYAEPTPYLHQPQPVSPVDYFGHVQHGWRQVGAL</sequence>
<dbReference type="PROSITE" id="PS00028">
    <property type="entry name" value="ZINC_FINGER_C2H2_1"/>
    <property type="match status" value="2"/>
</dbReference>
<keyword evidence="4" id="KW-0862">Zinc</keyword>
<feature type="region of interest" description="Disordered" evidence="6">
    <location>
        <begin position="290"/>
        <end position="322"/>
    </location>
</feature>
<evidence type="ECO:0000256" key="3">
    <source>
        <dbReference type="ARBA" id="ARBA00022771"/>
    </source>
</evidence>
<proteinExistence type="predicted"/>
<evidence type="ECO:0000256" key="2">
    <source>
        <dbReference type="ARBA" id="ARBA00022737"/>
    </source>
</evidence>
<dbReference type="GO" id="GO:0000978">
    <property type="term" value="F:RNA polymerase II cis-regulatory region sequence-specific DNA binding"/>
    <property type="evidence" value="ECO:0007669"/>
    <property type="project" value="TreeGrafter"/>
</dbReference>
<name>A0AAD2H0H8_9AGAR</name>
<dbReference type="InterPro" id="IPR036236">
    <property type="entry name" value="Znf_C2H2_sf"/>
</dbReference>
<dbReference type="GO" id="GO:0000785">
    <property type="term" value="C:chromatin"/>
    <property type="evidence" value="ECO:0007669"/>
    <property type="project" value="TreeGrafter"/>
</dbReference>
<keyword evidence="9" id="KW-1185">Reference proteome</keyword>
<dbReference type="SUPFAM" id="SSF57667">
    <property type="entry name" value="beta-beta-alpha zinc fingers"/>
    <property type="match status" value="1"/>
</dbReference>
<evidence type="ECO:0000256" key="4">
    <source>
        <dbReference type="ARBA" id="ARBA00022833"/>
    </source>
</evidence>
<feature type="region of interest" description="Disordered" evidence="6">
    <location>
        <begin position="477"/>
        <end position="499"/>
    </location>
</feature>
<feature type="domain" description="C2H2-type" evidence="7">
    <location>
        <begin position="91"/>
        <end position="120"/>
    </location>
</feature>
<keyword evidence="3 5" id="KW-0863">Zinc-finger</keyword>
<keyword evidence="1" id="KW-0479">Metal-binding</keyword>
<dbReference type="Gene3D" id="3.30.160.60">
    <property type="entry name" value="Classic Zinc Finger"/>
    <property type="match status" value="2"/>
</dbReference>
<evidence type="ECO:0000259" key="7">
    <source>
        <dbReference type="PROSITE" id="PS50157"/>
    </source>
</evidence>
<dbReference type="GO" id="GO:0031519">
    <property type="term" value="C:PcG protein complex"/>
    <property type="evidence" value="ECO:0007669"/>
    <property type="project" value="TreeGrafter"/>
</dbReference>
<comment type="caution">
    <text evidence="8">The sequence shown here is derived from an EMBL/GenBank/DDBJ whole genome shotgun (WGS) entry which is preliminary data.</text>
</comment>
<feature type="region of interest" description="Disordered" evidence="6">
    <location>
        <begin position="159"/>
        <end position="219"/>
    </location>
</feature>